<dbReference type="RefSeq" id="WP_068747893.1">
    <property type="nucleotide sequence ID" value="NZ_LOHZ01000023.1"/>
</dbReference>
<protein>
    <recommendedName>
        <fullName evidence="3">GAF domain-containing protein</fullName>
    </recommendedName>
</protein>
<proteinExistence type="predicted"/>
<evidence type="ECO:0000313" key="2">
    <source>
        <dbReference type="Proteomes" id="UP000075737"/>
    </source>
</evidence>
<comment type="caution">
    <text evidence="1">The sequence shown here is derived from an EMBL/GenBank/DDBJ whole genome shotgun (WGS) entry which is preliminary data.</text>
</comment>
<dbReference type="EMBL" id="LOHZ01000023">
    <property type="protein sequence ID" value="KYO66916.1"/>
    <property type="molecule type" value="Genomic_DNA"/>
</dbReference>
<evidence type="ECO:0008006" key="3">
    <source>
        <dbReference type="Google" id="ProtNLM"/>
    </source>
</evidence>
<dbReference type="STRING" id="520767.ATZ99_07330"/>
<sequence>MKCSETAEIDYPIVLKNEAIGIISIVGLTIKHKEMMLSRKNDYLAFLKGMSELISSKVLEVLASEEMNMIAQKLSHIRIQ</sequence>
<evidence type="ECO:0000313" key="1">
    <source>
        <dbReference type="EMBL" id="KYO66916.1"/>
    </source>
</evidence>
<keyword evidence="2" id="KW-1185">Reference proteome</keyword>
<organism evidence="1 2">
    <name type="scientific">Thermovenabulum gondwanense</name>
    <dbReference type="NCBI Taxonomy" id="520767"/>
    <lineage>
        <taxon>Bacteria</taxon>
        <taxon>Bacillati</taxon>
        <taxon>Bacillota</taxon>
        <taxon>Clostridia</taxon>
        <taxon>Thermosediminibacterales</taxon>
        <taxon>Thermosediminibacteraceae</taxon>
        <taxon>Thermovenabulum</taxon>
    </lineage>
</organism>
<accession>A0A162MQ13</accession>
<dbReference type="Proteomes" id="UP000075737">
    <property type="component" value="Unassembled WGS sequence"/>
</dbReference>
<gene>
    <name evidence="1" type="ORF">ATZ99_07330</name>
</gene>
<reference evidence="1 2" key="1">
    <citation type="submission" date="2015-12" db="EMBL/GenBank/DDBJ databases">
        <title>Draft genome of Thermovenabulum gondwanense isolated from a red thermophilic microbial mat colonisisng an outflow channel of a bore well.</title>
        <authorList>
            <person name="Patel B.K."/>
        </authorList>
    </citation>
    <scope>NUCLEOTIDE SEQUENCE [LARGE SCALE GENOMIC DNA]</scope>
    <source>
        <strain evidence="1 2">R270</strain>
    </source>
</reference>
<dbReference type="AlphaFoldDB" id="A0A162MQ13"/>
<name>A0A162MQ13_9FIRM</name>